<keyword evidence="2" id="KW-0813">Transport</keyword>
<feature type="transmembrane region" description="Helical" evidence="7">
    <location>
        <begin position="57"/>
        <end position="76"/>
    </location>
</feature>
<dbReference type="PANTHER" id="PTHR43549">
    <property type="entry name" value="MULTIDRUG RESISTANCE PROTEIN YPNP-RELATED"/>
    <property type="match status" value="1"/>
</dbReference>
<feature type="transmembrane region" description="Helical" evidence="7">
    <location>
        <begin position="133"/>
        <end position="151"/>
    </location>
</feature>
<feature type="transmembrane region" description="Helical" evidence="7">
    <location>
        <begin position="163"/>
        <end position="186"/>
    </location>
</feature>
<evidence type="ECO:0000256" key="7">
    <source>
        <dbReference type="SAM" id="Phobius"/>
    </source>
</evidence>
<dbReference type="PANTHER" id="PTHR43549:SF3">
    <property type="entry name" value="MULTIDRUG RESISTANCE PROTEIN YPNP-RELATED"/>
    <property type="match status" value="1"/>
</dbReference>
<dbReference type="CDD" id="cd13138">
    <property type="entry name" value="MATE_yoeA_like"/>
    <property type="match status" value="1"/>
</dbReference>
<dbReference type="GO" id="GO:0005886">
    <property type="term" value="C:plasma membrane"/>
    <property type="evidence" value="ECO:0007669"/>
    <property type="project" value="UniProtKB-SubCell"/>
</dbReference>
<sequence>MEQDMTKGRILPLIIKFMIPLLIGDVFQMLYNMVDTIIVGRFVGADALAAVGSTGGLMYLIGGFAIGITAGFTVLTSQRYGAGDRGGVKVSVATGIELGFALSAILTVLFWAFAPQILKLMNTPVSVYRDALAYIRIICLGTLCTVFYNLFSAFLRAVGNSRAPLYFLVFSACLNVGLDLLFIITFHAGVGGAATATVLSQGISAVLCAVYTVLRVPVLIPSRDHWRPKRWAVAFEIRMGIPMALQYAITDSGIMIMQAAINLFGADAVASFTAASKIQNILMQGMIAMGQTMATFCGQNAGARDLGRIREGIKISVIIEVIYSIAAMALMVLPLRTFMGLFFSSGKELSRMMPWALTYAKISIPCYIPLAMIFIFRSSMEGCGYAMLPLICGLTELAARGGTAVLGIHLHSYAVSCACDPAAWLLAGIMSILIFIWMYRDIAKKSNRAIIKEGLS</sequence>
<keyword evidence="5 7" id="KW-1133">Transmembrane helix</keyword>
<dbReference type="NCBIfam" id="TIGR00797">
    <property type="entry name" value="matE"/>
    <property type="match status" value="1"/>
</dbReference>
<dbReference type="AlphaFoldDB" id="A0A6L5GRP5"/>
<feature type="transmembrane region" description="Helical" evidence="7">
    <location>
        <begin position="315"/>
        <end position="335"/>
    </location>
</feature>
<keyword evidence="3" id="KW-1003">Cell membrane</keyword>
<evidence type="ECO:0000256" key="6">
    <source>
        <dbReference type="ARBA" id="ARBA00023136"/>
    </source>
</evidence>
<evidence type="ECO:0000256" key="2">
    <source>
        <dbReference type="ARBA" id="ARBA00022448"/>
    </source>
</evidence>
<dbReference type="Proteomes" id="UP000473648">
    <property type="component" value="Unassembled WGS sequence"/>
</dbReference>
<dbReference type="InterPro" id="IPR052031">
    <property type="entry name" value="Membrane_Transporter-Flippase"/>
</dbReference>
<feature type="transmembrane region" description="Helical" evidence="7">
    <location>
        <begin position="355"/>
        <end position="376"/>
    </location>
</feature>
<feature type="transmembrane region" description="Helical" evidence="7">
    <location>
        <begin position="198"/>
        <end position="220"/>
    </location>
</feature>
<evidence type="ECO:0000256" key="3">
    <source>
        <dbReference type="ARBA" id="ARBA00022475"/>
    </source>
</evidence>
<dbReference type="PIRSF" id="PIRSF006603">
    <property type="entry name" value="DinF"/>
    <property type="match status" value="1"/>
</dbReference>
<evidence type="ECO:0000313" key="9">
    <source>
        <dbReference type="Proteomes" id="UP000473648"/>
    </source>
</evidence>
<dbReference type="InterPro" id="IPR048279">
    <property type="entry name" value="MdtK-like"/>
</dbReference>
<organism evidence="8 9">
    <name type="scientific">Candidatus Pseudoramibacter fermentans</name>
    <dbReference type="NCBI Taxonomy" id="2594427"/>
    <lineage>
        <taxon>Bacteria</taxon>
        <taxon>Bacillati</taxon>
        <taxon>Bacillota</taxon>
        <taxon>Clostridia</taxon>
        <taxon>Eubacteriales</taxon>
        <taxon>Eubacteriaceae</taxon>
        <taxon>Pseudoramibacter</taxon>
    </lineage>
</organism>
<keyword evidence="4 7" id="KW-0812">Transmembrane</keyword>
<feature type="transmembrane region" description="Helical" evidence="7">
    <location>
        <begin position="422"/>
        <end position="439"/>
    </location>
</feature>
<evidence type="ECO:0000256" key="1">
    <source>
        <dbReference type="ARBA" id="ARBA00004651"/>
    </source>
</evidence>
<keyword evidence="9" id="KW-1185">Reference proteome</keyword>
<evidence type="ECO:0000256" key="5">
    <source>
        <dbReference type="ARBA" id="ARBA00022989"/>
    </source>
</evidence>
<dbReference type="Pfam" id="PF01554">
    <property type="entry name" value="MatE"/>
    <property type="match status" value="2"/>
</dbReference>
<protein>
    <submittedName>
        <fullName evidence="8">MATE family efflux transporter</fullName>
    </submittedName>
</protein>
<feature type="transmembrane region" description="Helical" evidence="7">
    <location>
        <begin position="88"/>
        <end position="113"/>
    </location>
</feature>
<dbReference type="GO" id="GO:0015297">
    <property type="term" value="F:antiporter activity"/>
    <property type="evidence" value="ECO:0007669"/>
    <property type="project" value="InterPro"/>
</dbReference>
<comment type="subcellular location">
    <subcellularLocation>
        <location evidence="1">Cell membrane</location>
        <topology evidence="1">Multi-pass membrane protein</topology>
    </subcellularLocation>
</comment>
<keyword evidence="6 7" id="KW-0472">Membrane</keyword>
<gene>
    <name evidence="8" type="ORF">FRC53_03650</name>
</gene>
<evidence type="ECO:0000313" key="8">
    <source>
        <dbReference type="EMBL" id="MQM72520.1"/>
    </source>
</evidence>
<reference evidence="8" key="1">
    <citation type="journal article" date="2020" name="Appl. Environ. Microbiol.">
        <title>Medium-Chain Fatty Acid Synthesis by 'Candidatus Weimeria bifida' gen. nov., sp. nov., and 'Candidatus Pseudoramibacter fermentans' sp. nov.</title>
        <authorList>
            <person name="Scarborough M.J."/>
            <person name="Myers K.S."/>
            <person name="Donohue T.J."/>
            <person name="Noguera D.R."/>
        </authorList>
    </citation>
    <scope>NUCLEOTIDE SEQUENCE</scope>
    <source>
        <strain evidence="8">EUB1.1</strain>
    </source>
</reference>
<dbReference type="EMBL" id="VOGB01000004">
    <property type="protein sequence ID" value="MQM72520.1"/>
    <property type="molecule type" value="Genomic_DNA"/>
</dbReference>
<comment type="caution">
    <text evidence="8">The sequence shown here is derived from an EMBL/GenBank/DDBJ whole genome shotgun (WGS) entry which is preliminary data.</text>
</comment>
<evidence type="ECO:0000256" key="4">
    <source>
        <dbReference type="ARBA" id="ARBA00022692"/>
    </source>
</evidence>
<dbReference type="GO" id="GO:0042910">
    <property type="term" value="F:xenobiotic transmembrane transporter activity"/>
    <property type="evidence" value="ECO:0007669"/>
    <property type="project" value="InterPro"/>
</dbReference>
<proteinExistence type="predicted"/>
<name>A0A6L5GRP5_9FIRM</name>
<accession>A0A6L5GRP5</accession>
<feature type="transmembrane region" description="Helical" evidence="7">
    <location>
        <begin position="388"/>
        <end position="410"/>
    </location>
</feature>
<dbReference type="InterPro" id="IPR002528">
    <property type="entry name" value="MATE_fam"/>
</dbReference>
<feature type="transmembrane region" description="Helical" evidence="7">
    <location>
        <begin position="12"/>
        <end position="31"/>
    </location>
</feature>